<sequence length="473" mass="48068">MKTFTQTIFAKAVAGLLVCFATLTTFAQDVSVNILNQPAYVPQLATTGRVTVDVCNNDGGSTAATAGKVRVTIVFPSAIVGTIVGVTTTGWTIESNTGGTIVLTNSASILAGACSQISLGYTATTLGGPSAVTGTLSFPMGALVGDLSTNNTSTTSISVLVDTDGDLVPDVDDLDDDNDGILDTVEDAASCTSAAGIVTANVDCDGDGIPNRLDLDSDNDGINDVNEANGTDANFDGFADGTPNAITGIPASAGAGLTPPNTDGTGGTNPYDLDSDNDGLTDFTESGTNPALDANGDGVVDGNADPDLDGILTPVDAVPATRRDDLFPDLNPTIVIGSLEFTTAGSQKDFVVNLFEINNRVQITGTPISFRVAKISGFDITYSTTSGTSNTTAPTANSNSDWDFVENANFITVTAKTGITIAANGSKVIGFTATRKTGIPINTTQNITATIINGSAGEIKVDNNIAITSITAN</sequence>
<accession>A0A7W6ETV0</accession>
<keyword evidence="2" id="KW-0732">Signal</keyword>
<evidence type="ECO:0000313" key="3">
    <source>
        <dbReference type="EMBL" id="MBB3841771.1"/>
    </source>
</evidence>
<dbReference type="SUPFAM" id="SSF103647">
    <property type="entry name" value="TSP type-3 repeat"/>
    <property type="match status" value="1"/>
</dbReference>
<dbReference type="Proteomes" id="UP000541352">
    <property type="component" value="Unassembled WGS sequence"/>
</dbReference>
<evidence type="ECO:0000313" key="4">
    <source>
        <dbReference type="Proteomes" id="UP000541352"/>
    </source>
</evidence>
<dbReference type="GO" id="GO:0005509">
    <property type="term" value="F:calcium ion binding"/>
    <property type="evidence" value="ECO:0007669"/>
    <property type="project" value="InterPro"/>
</dbReference>
<dbReference type="InterPro" id="IPR028974">
    <property type="entry name" value="TSP_type-3_rpt"/>
</dbReference>
<gene>
    <name evidence="3" type="ORF">FHS57_005800</name>
</gene>
<keyword evidence="4" id="KW-1185">Reference proteome</keyword>
<organism evidence="3 4">
    <name type="scientific">Runella defluvii</name>
    <dbReference type="NCBI Taxonomy" id="370973"/>
    <lineage>
        <taxon>Bacteria</taxon>
        <taxon>Pseudomonadati</taxon>
        <taxon>Bacteroidota</taxon>
        <taxon>Cytophagia</taxon>
        <taxon>Cytophagales</taxon>
        <taxon>Spirosomataceae</taxon>
        <taxon>Runella</taxon>
    </lineage>
</organism>
<protein>
    <submittedName>
        <fullName evidence="3">Uncharacterized protein</fullName>
    </submittedName>
</protein>
<name>A0A7W6ETV0_9BACT</name>
<feature type="region of interest" description="Disordered" evidence="1">
    <location>
        <begin position="283"/>
        <end position="307"/>
    </location>
</feature>
<comment type="caution">
    <text evidence="3">The sequence shown here is derived from an EMBL/GenBank/DDBJ whole genome shotgun (WGS) entry which is preliminary data.</text>
</comment>
<feature type="signal peptide" evidence="2">
    <location>
        <begin position="1"/>
        <end position="27"/>
    </location>
</feature>
<evidence type="ECO:0000256" key="2">
    <source>
        <dbReference type="SAM" id="SignalP"/>
    </source>
</evidence>
<dbReference type="RefSeq" id="WP_183979662.1">
    <property type="nucleotide sequence ID" value="NZ_JACIBY010000021.1"/>
</dbReference>
<evidence type="ECO:0000256" key="1">
    <source>
        <dbReference type="SAM" id="MobiDB-lite"/>
    </source>
</evidence>
<dbReference type="Gene3D" id="4.10.1080.10">
    <property type="entry name" value="TSP type-3 repeat"/>
    <property type="match status" value="1"/>
</dbReference>
<dbReference type="EMBL" id="JACIBY010000021">
    <property type="protein sequence ID" value="MBB3841771.1"/>
    <property type="molecule type" value="Genomic_DNA"/>
</dbReference>
<reference evidence="3 4" key="1">
    <citation type="submission" date="2020-08" db="EMBL/GenBank/DDBJ databases">
        <title>Genomic Encyclopedia of Type Strains, Phase IV (KMG-IV): sequencing the most valuable type-strain genomes for metagenomic binning, comparative biology and taxonomic classification.</title>
        <authorList>
            <person name="Goeker M."/>
        </authorList>
    </citation>
    <scope>NUCLEOTIDE SEQUENCE [LARGE SCALE GENOMIC DNA]</scope>
    <source>
        <strain evidence="3 4">DSM 17976</strain>
    </source>
</reference>
<dbReference type="AlphaFoldDB" id="A0A7W6ETV0"/>
<proteinExistence type="predicted"/>
<feature type="chain" id="PRO_5030915269" evidence="2">
    <location>
        <begin position="28"/>
        <end position="473"/>
    </location>
</feature>